<accession>A0A5B7G0A4</accession>
<protein>
    <submittedName>
        <fullName evidence="2">Uncharacterized protein</fullName>
    </submittedName>
</protein>
<feature type="region of interest" description="Disordered" evidence="1">
    <location>
        <begin position="1"/>
        <end position="35"/>
    </location>
</feature>
<gene>
    <name evidence="2" type="ORF">E2C01_044864</name>
</gene>
<dbReference type="Proteomes" id="UP000324222">
    <property type="component" value="Unassembled WGS sequence"/>
</dbReference>
<sequence>MKHTKLKLRDESRKKKTKTKTKTKKKKQKKKKLKLISPQRIKYVFKIVHYTTENGPTMHRREKKTGKDKNSSSYKSTEVK</sequence>
<evidence type="ECO:0000256" key="1">
    <source>
        <dbReference type="SAM" id="MobiDB-lite"/>
    </source>
</evidence>
<feature type="compositionally biased region" description="Basic residues" evidence="1">
    <location>
        <begin position="14"/>
        <end position="34"/>
    </location>
</feature>
<organism evidence="2 3">
    <name type="scientific">Portunus trituberculatus</name>
    <name type="common">Swimming crab</name>
    <name type="synonym">Neptunus trituberculatus</name>
    <dbReference type="NCBI Taxonomy" id="210409"/>
    <lineage>
        <taxon>Eukaryota</taxon>
        <taxon>Metazoa</taxon>
        <taxon>Ecdysozoa</taxon>
        <taxon>Arthropoda</taxon>
        <taxon>Crustacea</taxon>
        <taxon>Multicrustacea</taxon>
        <taxon>Malacostraca</taxon>
        <taxon>Eumalacostraca</taxon>
        <taxon>Eucarida</taxon>
        <taxon>Decapoda</taxon>
        <taxon>Pleocyemata</taxon>
        <taxon>Brachyura</taxon>
        <taxon>Eubrachyura</taxon>
        <taxon>Portunoidea</taxon>
        <taxon>Portunidae</taxon>
        <taxon>Portuninae</taxon>
        <taxon>Portunus</taxon>
    </lineage>
</organism>
<name>A0A5B7G0A4_PORTR</name>
<dbReference type="EMBL" id="VSRR010009899">
    <property type="protein sequence ID" value="MPC51027.1"/>
    <property type="molecule type" value="Genomic_DNA"/>
</dbReference>
<feature type="region of interest" description="Disordered" evidence="1">
    <location>
        <begin position="51"/>
        <end position="80"/>
    </location>
</feature>
<reference evidence="2 3" key="1">
    <citation type="submission" date="2019-05" db="EMBL/GenBank/DDBJ databases">
        <title>Another draft genome of Portunus trituberculatus and its Hox gene families provides insights of decapod evolution.</title>
        <authorList>
            <person name="Jeong J.-H."/>
            <person name="Song I."/>
            <person name="Kim S."/>
            <person name="Choi T."/>
            <person name="Kim D."/>
            <person name="Ryu S."/>
            <person name="Kim W."/>
        </authorList>
    </citation>
    <scope>NUCLEOTIDE SEQUENCE [LARGE SCALE GENOMIC DNA]</scope>
    <source>
        <tissue evidence="2">Muscle</tissue>
    </source>
</reference>
<comment type="caution">
    <text evidence="2">The sequence shown here is derived from an EMBL/GenBank/DDBJ whole genome shotgun (WGS) entry which is preliminary data.</text>
</comment>
<feature type="compositionally biased region" description="Polar residues" evidence="1">
    <location>
        <begin position="71"/>
        <end position="80"/>
    </location>
</feature>
<keyword evidence="3" id="KW-1185">Reference proteome</keyword>
<evidence type="ECO:0000313" key="3">
    <source>
        <dbReference type="Proteomes" id="UP000324222"/>
    </source>
</evidence>
<evidence type="ECO:0000313" key="2">
    <source>
        <dbReference type="EMBL" id="MPC51027.1"/>
    </source>
</evidence>
<dbReference type="AlphaFoldDB" id="A0A5B7G0A4"/>
<proteinExistence type="predicted"/>